<proteinExistence type="predicted"/>
<dbReference type="Proteomes" id="UP000636800">
    <property type="component" value="Chromosome 5"/>
</dbReference>
<evidence type="ECO:0000313" key="4">
    <source>
        <dbReference type="Proteomes" id="UP000636800"/>
    </source>
</evidence>
<accession>A0A835V2L5</accession>
<dbReference type="EMBL" id="JADCNL010000005">
    <property type="protein sequence ID" value="KAG0480624.1"/>
    <property type="molecule type" value="Genomic_DNA"/>
</dbReference>
<name>A0A835V2L5_VANPL</name>
<gene>
    <name evidence="3" type="ORF">HPP92_011196</name>
    <name evidence="2" type="ORF">HPP92_011482</name>
</gene>
<evidence type="ECO:0000313" key="5">
    <source>
        <dbReference type="Proteomes" id="UP000639772"/>
    </source>
</evidence>
<dbReference type="Proteomes" id="UP000639772">
    <property type="component" value="Unassembled WGS sequence"/>
</dbReference>
<feature type="region of interest" description="Disordered" evidence="1">
    <location>
        <begin position="31"/>
        <end position="57"/>
    </location>
</feature>
<keyword evidence="4" id="KW-1185">Reference proteome</keyword>
<evidence type="ECO:0000313" key="2">
    <source>
        <dbReference type="EMBL" id="KAG0480624.1"/>
    </source>
</evidence>
<organism evidence="3 5">
    <name type="scientific">Vanilla planifolia</name>
    <name type="common">Vanilla</name>
    <dbReference type="NCBI Taxonomy" id="51239"/>
    <lineage>
        <taxon>Eukaryota</taxon>
        <taxon>Viridiplantae</taxon>
        <taxon>Streptophyta</taxon>
        <taxon>Embryophyta</taxon>
        <taxon>Tracheophyta</taxon>
        <taxon>Spermatophyta</taxon>
        <taxon>Magnoliopsida</taxon>
        <taxon>Liliopsida</taxon>
        <taxon>Asparagales</taxon>
        <taxon>Orchidaceae</taxon>
        <taxon>Vanilloideae</taxon>
        <taxon>Vanilleae</taxon>
        <taxon>Vanilla</taxon>
    </lineage>
</organism>
<dbReference type="AlphaFoldDB" id="A0A835V2L5"/>
<evidence type="ECO:0000256" key="1">
    <source>
        <dbReference type="SAM" id="MobiDB-lite"/>
    </source>
</evidence>
<sequence>MDVRGLGVESGALKLVLANHQPELTCQVAEEAGNDDEEQSKPPLSKPVTGLTNVVVG</sequence>
<reference evidence="4 5" key="1">
    <citation type="journal article" date="2020" name="Nat. Food">
        <title>A phased Vanilla planifolia genome enables genetic improvement of flavour and production.</title>
        <authorList>
            <person name="Hasing T."/>
            <person name="Tang H."/>
            <person name="Brym M."/>
            <person name="Khazi F."/>
            <person name="Huang T."/>
            <person name="Chambers A.H."/>
        </authorList>
    </citation>
    <scope>NUCLEOTIDE SEQUENCE [LARGE SCALE GENOMIC DNA]</scope>
    <source>
        <tissue evidence="3">Leaf</tissue>
    </source>
</reference>
<comment type="caution">
    <text evidence="3">The sequence shown here is derived from an EMBL/GenBank/DDBJ whole genome shotgun (WGS) entry which is preliminary data.</text>
</comment>
<evidence type="ECO:0000313" key="3">
    <source>
        <dbReference type="EMBL" id="KAG0483112.1"/>
    </source>
</evidence>
<dbReference type="EMBL" id="JADCNM010000005">
    <property type="protein sequence ID" value="KAG0483112.1"/>
    <property type="molecule type" value="Genomic_DNA"/>
</dbReference>
<protein>
    <submittedName>
        <fullName evidence="3">Uncharacterized protein</fullName>
    </submittedName>
</protein>